<dbReference type="AlphaFoldDB" id="A0A7D9JL91"/>
<proteinExistence type="predicted"/>
<organism evidence="1 2">
    <name type="scientific">Paramuricea clavata</name>
    <name type="common">Red gorgonian</name>
    <name type="synonym">Violescent sea-whip</name>
    <dbReference type="NCBI Taxonomy" id="317549"/>
    <lineage>
        <taxon>Eukaryota</taxon>
        <taxon>Metazoa</taxon>
        <taxon>Cnidaria</taxon>
        <taxon>Anthozoa</taxon>
        <taxon>Octocorallia</taxon>
        <taxon>Malacalcyonacea</taxon>
        <taxon>Plexauridae</taxon>
        <taxon>Paramuricea</taxon>
    </lineage>
</organism>
<evidence type="ECO:0000313" key="1">
    <source>
        <dbReference type="EMBL" id="CAB4031106.1"/>
    </source>
</evidence>
<name>A0A7D9JL91_PARCT</name>
<sequence>MKSEKQKFHVFFQVLFVMFTINTGCSAWRNPPGLSGVVAPCPPGPQGEVGPPGDPGQPGYAGLKGIKGEAATPFARPPPGEKCRCPSGPKGSGGETGDPGRVGLPGRIGGPGPWGLKGNQGLPGVPGIPGVPGPPLPRYPPSTPDVMYIPVAFHGKVPRTMCHHIRKQAYVPGVPHDWLGWYETVLDIQTIKGRRHIALAKYNSKKMTYFVCILLLLVQASLISSNQTRENMVKKGMYFPVTFSSEKPPTYFCYHFRKLCYVPGVSSGWRGWYRRGFSGYFIQKSWMYYMSKVSCPCIFPQPPTYPNGDSADSIIQPN</sequence>
<dbReference type="Proteomes" id="UP001152795">
    <property type="component" value="Unassembled WGS sequence"/>
</dbReference>
<dbReference type="PANTHER" id="PTHR24637">
    <property type="entry name" value="COLLAGEN"/>
    <property type="match status" value="1"/>
</dbReference>
<gene>
    <name evidence="1" type="ORF">PACLA_8A040784</name>
</gene>
<dbReference type="PANTHER" id="PTHR24637:SF421">
    <property type="entry name" value="CUTICLE COLLAGEN DPY-2"/>
    <property type="match status" value="1"/>
</dbReference>
<protein>
    <submittedName>
        <fullName evidence="1">Uncharacterized protein</fullName>
    </submittedName>
</protein>
<comment type="caution">
    <text evidence="1">The sequence shown here is derived from an EMBL/GenBank/DDBJ whole genome shotgun (WGS) entry which is preliminary data.</text>
</comment>
<reference evidence="1" key="1">
    <citation type="submission" date="2020-04" db="EMBL/GenBank/DDBJ databases">
        <authorList>
            <person name="Alioto T."/>
            <person name="Alioto T."/>
            <person name="Gomez Garrido J."/>
        </authorList>
    </citation>
    <scope>NUCLEOTIDE SEQUENCE</scope>
    <source>
        <strain evidence="1">A484AB</strain>
    </source>
</reference>
<accession>A0A7D9JL91</accession>
<dbReference type="EMBL" id="CACRXK020017362">
    <property type="protein sequence ID" value="CAB4031106.1"/>
    <property type="molecule type" value="Genomic_DNA"/>
</dbReference>
<evidence type="ECO:0000313" key="2">
    <source>
        <dbReference type="Proteomes" id="UP001152795"/>
    </source>
</evidence>
<keyword evidence="2" id="KW-1185">Reference proteome</keyword>